<feature type="DNA-binding region" description="H-T-H motif" evidence="4">
    <location>
        <begin position="63"/>
        <end position="82"/>
    </location>
</feature>
<evidence type="ECO:0000256" key="2">
    <source>
        <dbReference type="ARBA" id="ARBA00023125"/>
    </source>
</evidence>
<dbReference type="PROSITE" id="PS50977">
    <property type="entry name" value="HTH_TETR_2"/>
    <property type="match status" value="1"/>
</dbReference>
<name>A0ABX1BRT2_9ACTN</name>
<accession>A0ABX1BRT2</accession>
<sequence>MAVSESENSAVRAPAHTPAHAAAPLAQPTAPFAVKQQRALRTRQALISSAAHAFEEHGYTRASLADISAGAGVSRGALGHHFQDKAAVAATVEAVAAGRLREIATAARRSDANPLRKLASASLAVVEQLRRDVVIRAGLRLAGDPSFASRTDLYQEWERCVAGLLAEAADAGLLTGDPALRRVALATITAASRGFVTLGHEDPDWLDPQLHVHFWDLMLTGLTIPRPPSVPRSRAAAGPSGR</sequence>
<keyword evidence="2 4" id="KW-0238">DNA-binding</keyword>
<dbReference type="RefSeq" id="WP_168101078.1">
    <property type="nucleotide sequence ID" value="NZ_JAATEN010000005.1"/>
</dbReference>
<keyword evidence="8" id="KW-1185">Reference proteome</keyword>
<evidence type="ECO:0000256" key="5">
    <source>
        <dbReference type="SAM" id="MobiDB-lite"/>
    </source>
</evidence>
<evidence type="ECO:0000256" key="3">
    <source>
        <dbReference type="ARBA" id="ARBA00023163"/>
    </source>
</evidence>
<comment type="caution">
    <text evidence="7">The sequence shown here is derived from an EMBL/GenBank/DDBJ whole genome shotgun (WGS) entry which is preliminary data.</text>
</comment>
<evidence type="ECO:0000259" key="6">
    <source>
        <dbReference type="PROSITE" id="PS50977"/>
    </source>
</evidence>
<dbReference type="InterPro" id="IPR050109">
    <property type="entry name" value="HTH-type_TetR-like_transc_reg"/>
</dbReference>
<keyword evidence="1" id="KW-0805">Transcription regulation</keyword>
<dbReference type="Pfam" id="PF00440">
    <property type="entry name" value="TetR_N"/>
    <property type="match status" value="1"/>
</dbReference>
<dbReference type="Gene3D" id="1.10.357.10">
    <property type="entry name" value="Tetracycline Repressor, domain 2"/>
    <property type="match status" value="1"/>
</dbReference>
<dbReference type="Proteomes" id="UP000695264">
    <property type="component" value="Unassembled WGS sequence"/>
</dbReference>
<dbReference type="PANTHER" id="PTHR30055">
    <property type="entry name" value="HTH-TYPE TRANSCRIPTIONAL REGULATOR RUTR"/>
    <property type="match status" value="1"/>
</dbReference>
<gene>
    <name evidence="7" type="ORF">HCK00_07840</name>
</gene>
<dbReference type="InterPro" id="IPR001647">
    <property type="entry name" value="HTH_TetR"/>
</dbReference>
<evidence type="ECO:0000256" key="4">
    <source>
        <dbReference type="PROSITE-ProRule" id="PRU00335"/>
    </source>
</evidence>
<keyword evidence="3" id="KW-0804">Transcription</keyword>
<proteinExistence type="predicted"/>
<dbReference type="PANTHER" id="PTHR30055:SF234">
    <property type="entry name" value="HTH-TYPE TRANSCRIPTIONAL REGULATOR BETI"/>
    <property type="match status" value="1"/>
</dbReference>
<dbReference type="SUPFAM" id="SSF46689">
    <property type="entry name" value="Homeodomain-like"/>
    <property type="match status" value="1"/>
</dbReference>
<reference evidence="7 8" key="1">
    <citation type="submission" date="2020-03" db="EMBL/GenBank/DDBJ databases">
        <title>WGS of actinomycetes isolated from Thailand.</title>
        <authorList>
            <person name="Thawai C."/>
        </authorList>
    </citation>
    <scope>NUCLEOTIDE SEQUENCE [LARGE SCALE GENOMIC DNA]</scope>
    <source>
        <strain evidence="7 8">PLAI 1-29</strain>
    </source>
</reference>
<dbReference type="EMBL" id="JAATEN010000005">
    <property type="protein sequence ID" value="NJQ00449.1"/>
    <property type="molecule type" value="Genomic_DNA"/>
</dbReference>
<evidence type="ECO:0000313" key="8">
    <source>
        <dbReference type="Proteomes" id="UP000695264"/>
    </source>
</evidence>
<dbReference type="PRINTS" id="PR00455">
    <property type="entry name" value="HTHTETR"/>
</dbReference>
<organism evidence="7 8">
    <name type="scientific">Streptomyces zingiberis</name>
    <dbReference type="NCBI Taxonomy" id="2053010"/>
    <lineage>
        <taxon>Bacteria</taxon>
        <taxon>Bacillati</taxon>
        <taxon>Actinomycetota</taxon>
        <taxon>Actinomycetes</taxon>
        <taxon>Kitasatosporales</taxon>
        <taxon>Streptomycetaceae</taxon>
        <taxon>Streptomyces</taxon>
    </lineage>
</organism>
<dbReference type="SUPFAM" id="SSF48498">
    <property type="entry name" value="Tetracyclin repressor-like, C-terminal domain"/>
    <property type="match status" value="1"/>
</dbReference>
<dbReference type="InterPro" id="IPR009057">
    <property type="entry name" value="Homeodomain-like_sf"/>
</dbReference>
<feature type="compositionally biased region" description="Low complexity" evidence="5">
    <location>
        <begin position="13"/>
        <end position="26"/>
    </location>
</feature>
<protein>
    <submittedName>
        <fullName evidence="7">TetR family transcriptional regulator</fullName>
    </submittedName>
</protein>
<evidence type="ECO:0000313" key="7">
    <source>
        <dbReference type="EMBL" id="NJQ00449.1"/>
    </source>
</evidence>
<evidence type="ECO:0000256" key="1">
    <source>
        <dbReference type="ARBA" id="ARBA00023015"/>
    </source>
</evidence>
<dbReference type="InterPro" id="IPR036271">
    <property type="entry name" value="Tet_transcr_reg_TetR-rel_C_sf"/>
</dbReference>
<feature type="region of interest" description="Disordered" evidence="5">
    <location>
        <begin position="1"/>
        <end position="26"/>
    </location>
</feature>
<feature type="domain" description="HTH tetR-type" evidence="6">
    <location>
        <begin position="40"/>
        <end position="100"/>
    </location>
</feature>